<feature type="compositionally biased region" description="Basic and acidic residues" evidence="1">
    <location>
        <begin position="178"/>
        <end position="198"/>
    </location>
</feature>
<dbReference type="AlphaFoldDB" id="A0AAD9EB17"/>
<feature type="region of interest" description="Disordered" evidence="1">
    <location>
        <begin position="1"/>
        <end position="27"/>
    </location>
</feature>
<dbReference type="EMBL" id="JAQOWY010000501">
    <property type="protein sequence ID" value="KAK1841157.1"/>
    <property type="molecule type" value="Genomic_DNA"/>
</dbReference>
<feature type="region of interest" description="Disordered" evidence="1">
    <location>
        <begin position="147"/>
        <end position="199"/>
    </location>
</feature>
<dbReference type="Proteomes" id="UP001243330">
    <property type="component" value="Unassembled WGS sequence"/>
</dbReference>
<keyword evidence="3" id="KW-1185">Reference proteome</keyword>
<reference evidence="2" key="1">
    <citation type="submission" date="2023-01" db="EMBL/GenBank/DDBJ databases">
        <title>Colletotrichum chrysophilum M932 genome sequence.</title>
        <authorList>
            <person name="Baroncelli R."/>
        </authorList>
    </citation>
    <scope>NUCLEOTIDE SEQUENCE</scope>
    <source>
        <strain evidence="2">M932</strain>
    </source>
</reference>
<feature type="compositionally biased region" description="Polar residues" evidence="1">
    <location>
        <begin position="65"/>
        <end position="89"/>
    </location>
</feature>
<organism evidence="2 3">
    <name type="scientific">Colletotrichum chrysophilum</name>
    <dbReference type="NCBI Taxonomy" id="1836956"/>
    <lineage>
        <taxon>Eukaryota</taxon>
        <taxon>Fungi</taxon>
        <taxon>Dikarya</taxon>
        <taxon>Ascomycota</taxon>
        <taxon>Pezizomycotina</taxon>
        <taxon>Sordariomycetes</taxon>
        <taxon>Hypocreomycetidae</taxon>
        <taxon>Glomerellales</taxon>
        <taxon>Glomerellaceae</taxon>
        <taxon>Colletotrichum</taxon>
        <taxon>Colletotrichum gloeosporioides species complex</taxon>
    </lineage>
</organism>
<name>A0AAD9EB17_9PEZI</name>
<comment type="caution">
    <text evidence="2">The sequence shown here is derived from an EMBL/GenBank/DDBJ whole genome shotgun (WGS) entry which is preliminary data.</text>
</comment>
<feature type="region of interest" description="Disordered" evidence="1">
    <location>
        <begin position="53"/>
        <end position="93"/>
    </location>
</feature>
<evidence type="ECO:0000256" key="1">
    <source>
        <dbReference type="SAM" id="MobiDB-lite"/>
    </source>
</evidence>
<evidence type="ECO:0000313" key="3">
    <source>
        <dbReference type="Proteomes" id="UP001243330"/>
    </source>
</evidence>
<sequence length="254" mass="28248">MEGRSEARVTATASAQVHPPSTPRPLLGGIQAIEHTVCSIRTLEQRFNCKRRQRATEDIPWSAPDASSGTISTTTCSQQPRNGLQQKSLRQPPELDPWVMHTRSALAGDDSHFVRLARFSSIPLHSTALWEMQLTQDKVKRTQLGPLDCQTKQPHQPKKESRMQQPNRAWLSEQGKAGQDRPGPRGHVMGKEGMDPILHHHRPSRSCIMACRTAEGLRSCSSNQIALTTFFDVPPESSVEIAKISRLSRGLTPD</sequence>
<accession>A0AAD9EB17</accession>
<evidence type="ECO:0000313" key="2">
    <source>
        <dbReference type="EMBL" id="KAK1841157.1"/>
    </source>
</evidence>
<gene>
    <name evidence="2" type="ORF">CCHR01_16204</name>
</gene>
<proteinExistence type="predicted"/>
<protein>
    <submittedName>
        <fullName evidence="2">Uncharacterized protein</fullName>
    </submittedName>
</protein>